<dbReference type="AlphaFoldDB" id="A0A2J6T8V1"/>
<accession>A0A2J6T8V1</accession>
<dbReference type="OrthoDB" id="3564693at2759"/>
<evidence type="ECO:0000313" key="3">
    <source>
        <dbReference type="Proteomes" id="UP000235371"/>
    </source>
</evidence>
<proteinExistence type="predicted"/>
<name>A0A2J6T8V1_9HELO</name>
<dbReference type="RefSeq" id="XP_024736358.1">
    <property type="nucleotide sequence ID" value="XM_024883175.1"/>
</dbReference>
<dbReference type="SUPFAM" id="SSF81383">
    <property type="entry name" value="F-box domain"/>
    <property type="match status" value="2"/>
</dbReference>
<feature type="domain" description="F-box" evidence="1">
    <location>
        <begin position="154"/>
        <end position="198"/>
    </location>
</feature>
<evidence type="ECO:0000259" key="1">
    <source>
        <dbReference type="PROSITE" id="PS50181"/>
    </source>
</evidence>
<dbReference type="InterPro" id="IPR001810">
    <property type="entry name" value="F-box_dom"/>
</dbReference>
<keyword evidence="3" id="KW-1185">Reference proteome</keyword>
<dbReference type="PROSITE" id="PS50181">
    <property type="entry name" value="FBOX"/>
    <property type="match status" value="1"/>
</dbReference>
<evidence type="ECO:0000313" key="2">
    <source>
        <dbReference type="EMBL" id="PMD59454.1"/>
    </source>
</evidence>
<dbReference type="Pfam" id="PF12937">
    <property type="entry name" value="F-box-like"/>
    <property type="match status" value="1"/>
</dbReference>
<dbReference type="GeneID" id="36591252"/>
<dbReference type="InParanoid" id="A0A2J6T8V1"/>
<reference evidence="2 3" key="1">
    <citation type="submission" date="2016-04" db="EMBL/GenBank/DDBJ databases">
        <title>A degradative enzymes factory behind the ericoid mycorrhizal symbiosis.</title>
        <authorList>
            <consortium name="DOE Joint Genome Institute"/>
            <person name="Martino E."/>
            <person name="Morin E."/>
            <person name="Grelet G."/>
            <person name="Kuo A."/>
            <person name="Kohler A."/>
            <person name="Daghino S."/>
            <person name="Barry K."/>
            <person name="Choi C."/>
            <person name="Cichocki N."/>
            <person name="Clum A."/>
            <person name="Copeland A."/>
            <person name="Hainaut M."/>
            <person name="Haridas S."/>
            <person name="Labutti K."/>
            <person name="Lindquist E."/>
            <person name="Lipzen A."/>
            <person name="Khouja H.-R."/>
            <person name="Murat C."/>
            <person name="Ohm R."/>
            <person name="Olson A."/>
            <person name="Spatafora J."/>
            <person name="Veneault-Fourrey C."/>
            <person name="Henrissat B."/>
            <person name="Grigoriev I."/>
            <person name="Martin F."/>
            <person name="Perotto S."/>
        </authorList>
    </citation>
    <scope>NUCLEOTIDE SEQUENCE [LARGE SCALE GENOMIC DNA]</scope>
    <source>
        <strain evidence="2 3">E</strain>
    </source>
</reference>
<dbReference type="InterPro" id="IPR036047">
    <property type="entry name" value="F-box-like_dom_sf"/>
</dbReference>
<organism evidence="2 3">
    <name type="scientific">Hyaloscypha bicolor E</name>
    <dbReference type="NCBI Taxonomy" id="1095630"/>
    <lineage>
        <taxon>Eukaryota</taxon>
        <taxon>Fungi</taxon>
        <taxon>Dikarya</taxon>
        <taxon>Ascomycota</taxon>
        <taxon>Pezizomycotina</taxon>
        <taxon>Leotiomycetes</taxon>
        <taxon>Helotiales</taxon>
        <taxon>Hyaloscyphaceae</taxon>
        <taxon>Hyaloscypha</taxon>
        <taxon>Hyaloscypha bicolor</taxon>
    </lineage>
</organism>
<sequence length="253" mass="28601">MDTTTTIASPISSPPPAFSQLAILPTEVRLKIMKNLDQVLSACLGLTCKAFYPLHKELRGIVPLYSWYYLAPYAMLGERLETWAGPELWYQFGARKFWSPSAMVNPCPSFSPHQIKHHYRPTPCLLPKSHGLSTTLRLRLENLLQQAIMNTSTSSSITSIPSELQLGIFSYLDPVSSTCLGLTCKKLYPLSKKVYRTAKLNAVYWAPGGRSFNYLGELLETWAGQNLEYLLGSSKFHRVRVDRRKRRAIKDGE</sequence>
<protein>
    <recommendedName>
        <fullName evidence="1">F-box domain-containing protein</fullName>
    </recommendedName>
</protein>
<dbReference type="EMBL" id="KZ613816">
    <property type="protein sequence ID" value="PMD59454.1"/>
    <property type="molecule type" value="Genomic_DNA"/>
</dbReference>
<gene>
    <name evidence="2" type="ORF">K444DRAFT_630231</name>
</gene>
<dbReference type="Proteomes" id="UP000235371">
    <property type="component" value="Unassembled WGS sequence"/>
</dbReference>